<gene>
    <name evidence="6" type="ORF">TEA_020686</name>
</gene>
<proteinExistence type="inferred from homology"/>
<evidence type="ECO:0000313" key="7">
    <source>
        <dbReference type="Proteomes" id="UP000306102"/>
    </source>
</evidence>
<dbReference type="Pfam" id="PF02181">
    <property type="entry name" value="FH2"/>
    <property type="match status" value="1"/>
</dbReference>
<organism evidence="6 7">
    <name type="scientific">Camellia sinensis var. sinensis</name>
    <name type="common">China tea</name>
    <dbReference type="NCBI Taxonomy" id="542762"/>
    <lineage>
        <taxon>Eukaryota</taxon>
        <taxon>Viridiplantae</taxon>
        <taxon>Streptophyta</taxon>
        <taxon>Embryophyta</taxon>
        <taxon>Tracheophyta</taxon>
        <taxon>Spermatophyta</taxon>
        <taxon>Magnoliopsida</taxon>
        <taxon>eudicotyledons</taxon>
        <taxon>Gunneridae</taxon>
        <taxon>Pentapetalae</taxon>
        <taxon>asterids</taxon>
        <taxon>Ericales</taxon>
        <taxon>Theaceae</taxon>
        <taxon>Camellia</taxon>
    </lineage>
</organism>
<dbReference type="PANTHER" id="PTHR23213:SF177">
    <property type="entry name" value="FORMIN-LIKE PROTEIN 11"/>
    <property type="match status" value="1"/>
</dbReference>
<keyword evidence="4" id="KW-1133">Transmembrane helix</keyword>
<dbReference type="GO" id="GO:0051015">
    <property type="term" value="F:actin filament binding"/>
    <property type="evidence" value="ECO:0007669"/>
    <property type="project" value="InterPro"/>
</dbReference>
<dbReference type="PANTHER" id="PTHR23213">
    <property type="entry name" value="FORMIN-RELATED"/>
    <property type="match status" value="1"/>
</dbReference>
<dbReference type="STRING" id="542762.A0A4S4D843"/>
<comment type="caution">
    <text evidence="6">The sequence shown here is derived from an EMBL/GenBank/DDBJ whole genome shotgun (WGS) entry which is preliminary data.</text>
</comment>
<dbReference type="Proteomes" id="UP000306102">
    <property type="component" value="Unassembled WGS sequence"/>
</dbReference>
<dbReference type="AlphaFoldDB" id="A0A4S4D843"/>
<evidence type="ECO:0000256" key="4">
    <source>
        <dbReference type="SAM" id="Phobius"/>
    </source>
</evidence>
<evidence type="ECO:0000256" key="2">
    <source>
        <dbReference type="RuleBase" id="RU361260"/>
    </source>
</evidence>
<comment type="similarity">
    <text evidence="1">Belongs to the formin-like family. Class-I subfamily.</text>
</comment>
<keyword evidence="7" id="KW-1185">Reference proteome</keyword>
<dbReference type="GO" id="GO:0045010">
    <property type="term" value="P:actin nucleation"/>
    <property type="evidence" value="ECO:0007669"/>
    <property type="project" value="InterPro"/>
</dbReference>
<feature type="compositionally biased region" description="Low complexity" evidence="3">
    <location>
        <begin position="406"/>
        <end position="431"/>
    </location>
</feature>
<accession>A0A4S4D843</accession>
<sequence length="900" mass="100051">MSCGSQINHMMFIITTTIFMFISFQSTHIWVANASLNAAETDYFFNGHHGLPEKNIIEKVSGEDESEDKEAQIIEKFRALLGLKSFKSKTQTPTDNEQGYGLSPSPSPSSPTIEAPTPAPAPAPPSAPMHHTHHPFHHFSPIRQRKKTRNEDRDGNNSRIEKILVSVFVSVGATFALCVIGLICVCRRFRRQRKRSTRRRIPVSKCESKYANSQTSVKKKVSSDLDLVDLFCLDSLGTVKQFSETENKLSNQNTRSCEELHQEESKKEPIIRSESDNVSCCEIVSVHETVESVKYESDEFHSSDDESFQSANVRLSNASAGSPSEKFHILSPKRSITSPCSVTSPMDLKTCPPHDQCTATTATASTPSLKTPPPPPPPPPPLPSSRLRISRSNSSCSTRIMSRVLSSHTLPFSSSPRSSDSSSGSNQTPQCELPPSPPNPPKPLVGIPPPPCPPPFFKGISDNPLRGPPPPPPYQLTPLGKDGVPLPKLKPLHWDKVRAAPNRSMVWDKLRSSSFEFDEEMIESLFGYDLQTSTKNDEAKSKSPSPSKHVLEPKRLQNITILSKAVNVTAEQICDALIQGEGLSLQQLEALVKMEPTKEEAAKLTNYKGNINELGSAEQFVKAMLSIPLAFSRIEAMLYRETFEDEVVHLRKSFSMLEEACKELRSSRLFLKLLEAVLKTGNRMNVGTIRGGAKAFKLDALLKLADVKGTDGRTTLLHFVVQEIVRSEGIRVSESIMGKISQKGKTKNAEEREEDYRRMGLDLVLGLSIELCNVKKTATIDLDVLASSVSNLSDGMTKLKHLIIKDLCVDEKSANFVKSMRSFLGYVENNLKELREDEGRVLLHVREITEYFHGDVSKEEANPLRIFVIVRDFLGMLDHVCKELRNSKLSSNPNPLNLFR</sequence>
<feature type="transmembrane region" description="Helical" evidence="4">
    <location>
        <begin position="163"/>
        <end position="186"/>
    </location>
</feature>
<dbReference type="Gene3D" id="1.20.58.2220">
    <property type="entry name" value="Formin, FH2 domain"/>
    <property type="match status" value="1"/>
</dbReference>
<keyword evidence="4" id="KW-0472">Membrane</keyword>
<dbReference type="PROSITE" id="PS51444">
    <property type="entry name" value="FH2"/>
    <property type="match status" value="1"/>
</dbReference>
<feature type="compositionally biased region" description="Pro residues" evidence="3">
    <location>
        <begin position="466"/>
        <end position="475"/>
    </location>
</feature>
<reference evidence="6 7" key="1">
    <citation type="journal article" date="2018" name="Proc. Natl. Acad. Sci. U.S.A.">
        <title>Draft genome sequence of Camellia sinensis var. sinensis provides insights into the evolution of the tea genome and tea quality.</title>
        <authorList>
            <person name="Wei C."/>
            <person name="Yang H."/>
            <person name="Wang S."/>
            <person name="Zhao J."/>
            <person name="Liu C."/>
            <person name="Gao L."/>
            <person name="Xia E."/>
            <person name="Lu Y."/>
            <person name="Tai Y."/>
            <person name="She G."/>
            <person name="Sun J."/>
            <person name="Cao H."/>
            <person name="Tong W."/>
            <person name="Gao Q."/>
            <person name="Li Y."/>
            <person name="Deng W."/>
            <person name="Jiang X."/>
            <person name="Wang W."/>
            <person name="Chen Q."/>
            <person name="Zhang S."/>
            <person name="Li H."/>
            <person name="Wu J."/>
            <person name="Wang P."/>
            <person name="Li P."/>
            <person name="Shi C."/>
            <person name="Zheng F."/>
            <person name="Jian J."/>
            <person name="Huang B."/>
            <person name="Shan D."/>
            <person name="Shi M."/>
            <person name="Fang C."/>
            <person name="Yue Y."/>
            <person name="Li F."/>
            <person name="Li D."/>
            <person name="Wei S."/>
            <person name="Han B."/>
            <person name="Jiang C."/>
            <person name="Yin Y."/>
            <person name="Xia T."/>
            <person name="Zhang Z."/>
            <person name="Bennetzen J.L."/>
            <person name="Zhao S."/>
            <person name="Wan X."/>
        </authorList>
    </citation>
    <scope>NUCLEOTIDE SEQUENCE [LARGE SCALE GENOMIC DNA]</scope>
    <source>
        <strain evidence="7">cv. Shuchazao</strain>
        <tissue evidence="6">Leaf</tissue>
    </source>
</reference>
<feature type="compositionally biased region" description="Pro residues" evidence="3">
    <location>
        <begin position="117"/>
        <end position="127"/>
    </location>
</feature>
<keyword evidence="4" id="KW-0812">Transmembrane</keyword>
<feature type="compositionally biased region" description="Pro residues" evidence="3">
    <location>
        <begin position="370"/>
        <end position="383"/>
    </location>
</feature>
<feature type="compositionally biased region" description="Pro residues" evidence="3">
    <location>
        <begin position="432"/>
        <end position="456"/>
    </location>
</feature>
<dbReference type="InterPro" id="IPR042201">
    <property type="entry name" value="FH2_Formin_sf"/>
</dbReference>
<dbReference type="EMBL" id="SDRB02012165">
    <property type="protein sequence ID" value="THF98618.1"/>
    <property type="molecule type" value="Genomic_DNA"/>
</dbReference>
<name>A0A4S4D843_CAMSN</name>
<feature type="transmembrane region" description="Helical" evidence="4">
    <location>
        <begin position="12"/>
        <end position="31"/>
    </location>
</feature>
<dbReference type="SMART" id="SM00498">
    <property type="entry name" value="FH2"/>
    <property type="match status" value="1"/>
</dbReference>
<evidence type="ECO:0000256" key="3">
    <source>
        <dbReference type="SAM" id="MobiDB-lite"/>
    </source>
</evidence>
<dbReference type="SUPFAM" id="SSF101447">
    <property type="entry name" value="Formin homology 2 domain (FH2 domain)"/>
    <property type="match status" value="1"/>
</dbReference>
<feature type="region of interest" description="Disordered" evidence="3">
    <location>
        <begin position="89"/>
        <end position="155"/>
    </location>
</feature>
<dbReference type="InterPro" id="IPR027643">
    <property type="entry name" value="Formin-like_plant"/>
</dbReference>
<feature type="region of interest" description="Disordered" evidence="3">
    <location>
        <begin position="353"/>
        <end position="482"/>
    </location>
</feature>
<protein>
    <recommendedName>
        <fullName evidence="2">Formin-like protein</fullName>
    </recommendedName>
</protein>
<evidence type="ECO:0000313" key="6">
    <source>
        <dbReference type="EMBL" id="THF98618.1"/>
    </source>
</evidence>
<feature type="compositionally biased region" description="Low complexity" evidence="3">
    <location>
        <begin position="384"/>
        <end position="398"/>
    </location>
</feature>
<evidence type="ECO:0000256" key="1">
    <source>
        <dbReference type="ARBA" id="ARBA00025793"/>
    </source>
</evidence>
<feature type="compositionally biased region" description="Low complexity" evidence="3">
    <location>
        <begin position="358"/>
        <end position="369"/>
    </location>
</feature>
<dbReference type="InterPro" id="IPR015425">
    <property type="entry name" value="FH2_Formin"/>
</dbReference>
<evidence type="ECO:0000259" key="5">
    <source>
        <dbReference type="PROSITE" id="PS51444"/>
    </source>
</evidence>
<feature type="domain" description="FH2" evidence="5">
    <location>
        <begin position="479"/>
        <end position="900"/>
    </location>
</feature>